<feature type="compositionally biased region" description="Acidic residues" evidence="1">
    <location>
        <begin position="32"/>
        <end position="44"/>
    </location>
</feature>
<evidence type="ECO:0000313" key="2">
    <source>
        <dbReference type="EMBL" id="CAF9908743.1"/>
    </source>
</evidence>
<dbReference type="PANTHER" id="PTHR42084:SF1">
    <property type="entry name" value="SERINE_THREONINE-PROTEIN KINASE PPK6"/>
    <property type="match status" value="1"/>
</dbReference>
<feature type="compositionally biased region" description="Polar residues" evidence="1">
    <location>
        <begin position="45"/>
        <end position="57"/>
    </location>
</feature>
<organism evidence="2 3">
    <name type="scientific">Imshaugia aleurites</name>
    <dbReference type="NCBI Taxonomy" id="172621"/>
    <lineage>
        <taxon>Eukaryota</taxon>
        <taxon>Fungi</taxon>
        <taxon>Dikarya</taxon>
        <taxon>Ascomycota</taxon>
        <taxon>Pezizomycotina</taxon>
        <taxon>Lecanoromycetes</taxon>
        <taxon>OSLEUM clade</taxon>
        <taxon>Lecanoromycetidae</taxon>
        <taxon>Lecanorales</taxon>
        <taxon>Lecanorineae</taxon>
        <taxon>Parmeliaceae</taxon>
        <taxon>Imshaugia</taxon>
    </lineage>
</organism>
<feature type="compositionally biased region" description="Polar residues" evidence="1">
    <location>
        <begin position="79"/>
        <end position="88"/>
    </location>
</feature>
<accession>A0A8H3EQQ4</accession>
<dbReference type="Proteomes" id="UP000664534">
    <property type="component" value="Unassembled WGS sequence"/>
</dbReference>
<sequence length="438" mass="47963">MSSDLLKEFGSPESNPFRGVTSQNPATKASADEDDFGDFEDPENESVTNARSSSPSSDAVRYPVASELKGTPQLLMDHMSSTETQNAPGNDEDWGDFSQQSVMFDADVEATRQKKEVERILVDQSKHEEPSNVLFHPITATQPFTPASSIPAIIGADGNQHQSSKDNSKRRVKAIEATEVGDLEQPTVDEEPWVDFDAVQTGRPGQKPSNSPLLTFKAAEASALGPPPSNIPPPSILLPLIATSLKSLTTNLKKVISHQSLDHPNTLSQLRALLSTIRAAARILGGRKLRWKRDNILSQSMKIGPAHSGKAGGMKLAGVDKAESLREDQEAAEALQVWKQQAGLVRSTIAALNGQLPESERFKIPEIAENMAIRQGKSSEGMVTAPRCCFLCGIKRDERVAKVDVDVEDSFGEWWVEHWGHVDCVAFWENHKDSLRQR</sequence>
<gene>
    <name evidence="2" type="ORF">IMSHALPRED_007474</name>
</gene>
<comment type="caution">
    <text evidence="2">The sequence shown here is derived from an EMBL/GenBank/DDBJ whole genome shotgun (WGS) entry which is preliminary data.</text>
</comment>
<dbReference type="OrthoDB" id="5420391at2759"/>
<reference evidence="2" key="1">
    <citation type="submission" date="2021-03" db="EMBL/GenBank/DDBJ databases">
        <authorList>
            <person name="Tagirdzhanova G."/>
        </authorList>
    </citation>
    <scope>NUCLEOTIDE SEQUENCE</scope>
</reference>
<feature type="region of interest" description="Disordered" evidence="1">
    <location>
        <begin position="1"/>
        <end position="97"/>
    </location>
</feature>
<dbReference type="PANTHER" id="PTHR42084">
    <property type="entry name" value="YALI0E26631P"/>
    <property type="match status" value="1"/>
</dbReference>
<proteinExistence type="predicted"/>
<keyword evidence="3" id="KW-1185">Reference proteome</keyword>
<dbReference type="EMBL" id="CAJPDT010000005">
    <property type="protein sequence ID" value="CAF9908743.1"/>
    <property type="molecule type" value="Genomic_DNA"/>
</dbReference>
<dbReference type="AlphaFoldDB" id="A0A8H3EQQ4"/>
<evidence type="ECO:0000313" key="3">
    <source>
        <dbReference type="Proteomes" id="UP000664534"/>
    </source>
</evidence>
<protein>
    <submittedName>
        <fullName evidence="2">Uncharacterized protein</fullName>
    </submittedName>
</protein>
<name>A0A8H3EQQ4_9LECA</name>
<evidence type="ECO:0000256" key="1">
    <source>
        <dbReference type="SAM" id="MobiDB-lite"/>
    </source>
</evidence>